<proteinExistence type="predicted"/>
<dbReference type="PROSITE" id="PS50102">
    <property type="entry name" value="RRM"/>
    <property type="match status" value="1"/>
</dbReference>
<organism evidence="3 4">
    <name type="scientific">Ditylenchus destructor</name>
    <dbReference type="NCBI Taxonomy" id="166010"/>
    <lineage>
        <taxon>Eukaryota</taxon>
        <taxon>Metazoa</taxon>
        <taxon>Ecdysozoa</taxon>
        <taxon>Nematoda</taxon>
        <taxon>Chromadorea</taxon>
        <taxon>Rhabditida</taxon>
        <taxon>Tylenchina</taxon>
        <taxon>Tylenchomorpha</taxon>
        <taxon>Sphaerularioidea</taxon>
        <taxon>Anguinidae</taxon>
        <taxon>Anguininae</taxon>
        <taxon>Ditylenchus</taxon>
    </lineage>
</organism>
<dbReference type="InterPro" id="IPR012677">
    <property type="entry name" value="Nucleotide-bd_a/b_plait_sf"/>
</dbReference>
<dbReference type="Gene3D" id="3.30.70.330">
    <property type="match status" value="1"/>
</dbReference>
<protein>
    <submittedName>
        <fullName evidence="3">RNA recognition motif domain-containing protein</fullName>
    </submittedName>
</protein>
<evidence type="ECO:0000313" key="4">
    <source>
        <dbReference type="Proteomes" id="UP001201812"/>
    </source>
</evidence>
<evidence type="ECO:0000259" key="2">
    <source>
        <dbReference type="PROSITE" id="PS50102"/>
    </source>
</evidence>
<dbReference type="SMART" id="SM00360">
    <property type="entry name" value="RRM"/>
    <property type="match status" value="1"/>
</dbReference>
<keyword evidence="4" id="KW-1185">Reference proteome</keyword>
<feature type="domain" description="RRM" evidence="2">
    <location>
        <begin position="2"/>
        <end position="72"/>
    </location>
</feature>
<dbReference type="GO" id="GO:0003723">
    <property type="term" value="F:RNA binding"/>
    <property type="evidence" value="ECO:0007669"/>
    <property type="project" value="UniProtKB-UniRule"/>
</dbReference>
<dbReference type="Proteomes" id="UP001201812">
    <property type="component" value="Unassembled WGS sequence"/>
</dbReference>
<sequence>MASIVVDNLSGTVTEDDLREEFSTYGKVTNIRLNNGSATIDFDTFKASQVAIGCMNNQELKGRLVHCHLQSTCNPSHAIH</sequence>
<dbReference type="EMBL" id="JAKKPZ010000027">
    <property type="protein sequence ID" value="KAI1710215.1"/>
    <property type="molecule type" value="Genomic_DNA"/>
</dbReference>
<dbReference type="CDD" id="cd00590">
    <property type="entry name" value="RRM_SF"/>
    <property type="match status" value="1"/>
</dbReference>
<dbReference type="InterPro" id="IPR035979">
    <property type="entry name" value="RBD_domain_sf"/>
</dbReference>
<evidence type="ECO:0000313" key="3">
    <source>
        <dbReference type="EMBL" id="KAI1710215.1"/>
    </source>
</evidence>
<gene>
    <name evidence="3" type="ORF">DdX_10894</name>
</gene>
<accession>A0AAD4QYV2</accession>
<name>A0AAD4QYV2_9BILA</name>
<comment type="caution">
    <text evidence="3">The sequence shown here is derived from an EMBL/GenBank/DDBJ whole genome shotgun (WGS) entry which is preliminary data.</text>
</comment>
<reference evidence="3" key="1">
    <citation type="submission" date="2022-01" db="EMBL/GenBank/DDBJ databases">
        <title>Genome Sequence Resource for Two Populations of Ditylenchus destructor, the Migratory Endoparasitic Phytonematode.</title>
        <authorList>
            <person name="Zhang H."/>
            <person name="Lin R."/>
            <person name="Xie B."/>
        </authorList>
    </citation>
    <scope>NUCLEOTIDE SEQUENCE</scope>
    <source>
        <strain evidence="3">BazhouSP</strain>
    </source>
</reference>
<dbReference type="AlphaFoldDB" id="A0AAD4QYV2"/>
<dbReference type="SUPFAM" id="SSF54928">
    <property type="entry name" value="RNA-binding domain, RBD"/>
    <property type="match status" value="1"/>
</dbReference>
<dbReference type="InterPro" id="IPR000504">
    <property type="entry name" value="RRM_dom"/>
</dbReference>
<dbReference type="Pfam" id="PF00076">
    <property type="entry name" value="RRM_1"/>
    <property type="match status" value="1"/>
</dbReference>
<evidence type="ECO:0000256" key="1">
    <source>
        <dbReference type="PROSITE-ProRule" id="PRU00176"/>
    </source>
</evidence>
<keyword evidence="1" id="KW-0694">RNA-binding</keyword>